<feature type="compositionally biased region" description="Low complexity" evidence="1">
    <location>
        <begin position="50"/>
        <end position="64"/>
    </location>
</feature>
<feature type="compositionally biased region" description="Basic and acidic residues" evidence="1">
    <location>
        <begin position="311"/>
        <end position="321"/>
    </location>
</feature>
<feature type="compositionally biased region" description="Basic and acidic residues" evidence="1">
    <location>
        <begin position="365"/>
        <end position="375"/>
    </location>
</feature>
<feature type="region of interest" description="Disordered" evidence="1">
    <location>
        <begin position="25"/>
        <end position="237"/>
    </location>
</feature>
<accession>A0ABZ0QQ63</accession>
<proteinExistence type="predicted"/>
<feature type="compositionally biased region" description="Low complexity" evidence="1">
    <location>
        <begin position="137"/>
        <end position="164"/>
    </location>
</feature>
<evidence type="ECO:0000313" key="2">
    <source>
        <dbReference type="EMBL" id="WPD19635.1"/>
    </source>
</evidence>
<reference evidence="2 3" key="1">
    <citation type="submission" date="2023-08" db="EMBL/GenBank/DDBJ databases">
        <title>Genome sequence of Thermaerobacter compostii strain Ins1, a spore-forming filamentous bacterium isolated from a deep geothermal reservoir.</title>
        <authorList>
            <person name="Bregnard D."/>
            <person name="Gonzalez D."/>
            <person name="Junier P."/>
        </authorList>
    </citation>
    <scope>NUCLEOTIDE SEQUENCE [LARGE SCALE GENOMIC DNA]</scope>
    <source>
        <strain evidence="2 3">Ins1</strain>
    </source>
</reference>
<organism evidence="2 3">
    <name type="scientific">Thermaerobacter composti</name>
    <dbReference type="NCBI Taxonomy" id="554949"/>
    <lineage>
        <taxon>Bacteria</taxon>
        <taxon>Bacillati</taxon>
        <taxon>Bacillota</taxon>
        <taxon>Clostridia</taxon>
        <taxon>Eubacteriales</taxon>
        <taxon>Clostridiales Family XVII. Incertae Sedis</taxon>
        <taxon>Thermaerobacter</taxon>
    </lineage>
</organism>
<dbReference type="Proteomes" id="UP001304683">
    <property type="component" value="Chromosome"/>
</dbReference>
<feature type="compositionally biased region" description="Basic and acidic residues" evidence="1">
    <location>
        <begin position="109"/>
        <end position="120"/>
    </location>
</feature>
<feature type="compositionally biased region" description="Polar residues" evidence="1">
    <location>
        <begin position="122"/>
        <end position="133"/>
    </location>
</feature>
<keyword evidence="3" id="KW-1185">Reference proteome</keyword>
<feature type="compositionally biased region" description="Gly residues" evidence="1">
    <location>
        <begin position="254"/>
        <end position="270"/>
    </location>
</feature>
<dbReference type="EMBL" id="CP132508">
    <property type="protein sequence ID" value="WPD19635.1"/>
    <property type="molecule type" value="Genomic_DNA"/>
</dbReference>
<evidence type="ECO:0000256" key="1">
    <source>
        <dbReference type="SAM" id="MobiDB-lite"/>
    </source>
</evidence>
<name>A0ABZ0QQ63_9FIRM</name>
<feature type="region of interest" description="Disordered" evidence="1">
    <location>
        <begin position="251"/>
        <end position="375"/>
    </location>
</feature>
<evidence type="ECO:0000313" key="3">
    <source>
        <dbReference type="Proteomes" id="UP001304683"/>
    </source>
</evidence>
<sequence length="375" mass="38098">MAGPGPNQRDDIRRSLWVRRPDLFYGQPNRGHHRAAFAEPLVPSRERLDGSSAGARPGAEGAAAEGEDASGRGPVARRRQGVDRVPAARELLPLVEQAAPPAVGYAPGRPEEGRVDDRVARQLTQRPSPSSQGRPIAPAGEFEPAAAAAPPAGAQPAATAATPADGRGDPAADVIPPVEPATAGAGSGPRGPVQDEPAQPEPRAATARPEEARVQAGEGVRAEAGSSAPETAMVQDVGGAPVPLNAAAVQAVGEGPGIDPGRGDAAGGGPPVAAEPANPRLDAAAELRPRPVLRTPLQPRAVATRPATAERSGRLPGDRTTDASALTRGAIREARARWQAAGSVETRTEGGPHRTGDGGAAGPADDGRREEGPRR</sequence>
<gene>
    <name evidence="2" type="ORF">Q5761_02900</name>
</gene>
<protein>
    <submittedName>
        <fullName evidence="2">Uncharacterized protein</fullName>
    </submittedName>
</protein>
<dbReference type="RefSeq" id="WP_318751133.1">
    <property type="nucleotide sequence ID" value="NZ_CP132508.1"/>
</dbReference>
<feature type="compositionally biased region" description="Basic and acidic residues" evidence="1">
    <location>
        <begin position="346"/>
        <end position="356"/>
    </location>
</feature>